<evidence type="ECO:0000256" key="1">
    <source>
        <dbReference type="ARBA" id="ARBA00008987"/>
    </source>
</evidence>
<dbReference type="Pfam" id="PF00085">
    <property type="entry name" value="Thioredoxin"/>
    <property type="match status" value="1"/>
</dbReference>
<dbReference type="CDD" id="cd02947">
    <property type="entry name" value="TRX_family"/>
    <property type="match status" value="1"/>
</dbReference>
<dbReference type="InterPro" id="IPR005746">
    <property type="entry name" value="Thioredoxin"/>
</dbReference>
<proteinExistence type="inferred from homology"/>
<dbReference type="PANTHER" id="PTHR45663">
    <property type="entry name" value="GEO12009P1"/>
    <property type="match status" value="1"/>
</dbReference>
<comment type="caution">
    <text evidence="9">The sequence shown here is derived from an EMBL/GenBank/DDBJ whole genome shotgun (WGS) entry which is preliminary data.</text>
</comment>
<dbReference type="Proteomes" id="UP001156903">
    <property type="component" value="Unassembled WGS sequence"/>
</dbReference>
<reference evidence="10" key="1">
    <citation type="journal article" date="2019" name="Int. J. Syst. Evol. Microbiol.">
        <title>The Global Catalogue of Microorganisms (GCM) 10K type strain sequencing project: providing services to taxonomists for standard genome sequencing and annotation.</title>
        <authorList>
            <consortium name="The Broad Institute Genomics Platform"/>
            <consortium name="The Broad Institute Genome Sequencing Center for Infectious Disease"/>
            <person name="Wu L."/>
            <person name="Ma J."/>
        </authorList>
    </citation>
    <scope>NUCLEOTIDE SEQUENCE [LARGE SCALE GENOMIC DNA]</scope>
    <source>
        <strain evidence="10">NBRC 109341</strain>
    </source>
</reference>
<feature type="domain" description="Thioredoxin" evidence="8">
    <location>
        <begin position="1"/>
        <end position="110"/>
    </location>
</feature>
<dbReference type="SUPFAM" id="SSF52833">
    <property type="entry name" value="Thioredoxin-like"/>
    <property type="match status" value="1"/>
</dbReference>
<dbReference type="PANTHER" id="PTHR45663:SF11">
    <property type="entry name" value="GEO12009P1"/>
    <property type="match status" value="1"/>
</dbReference>
<organism evidence="9 10">
    <name type="scientific">Hydrogenophaga electricum</name>
    <dbReference type="NCBI Taxonomy" id="1230953"/>
    <lineage>
        <taxon>Bacteria</taxon>
        <taxon>Pseudomonadati</taxon>
        <taxon>Pseudomonadota</taxon>
        <taxon>Betaproteobacteria</taxon>
        <taxon>Burkholderiales</taxon>
        <taxon>Comamonadaceae</taxon>
        <taxon>Hydrogenophaga</taxon>
    </lineage>
</organism>
<dbReference type="Gene3D" id="3.40.30.10">
    <property type="entry name" value="Glutaredoxin"/>
    <property type="match status" value="1"/>
</dbReference>
<accession>A0ABQ6C9F1</accession>
<dbReference type="InterPro" id="IPR013766">
    <property type="entry name" value="Thioredoxin_domain"/>
</dbReference>
<gene>
    <name evidence="9" type="primary">trx-2</name>
    <name evidence="9" type="ORF">GCM10007935_43490</name>
</gene>
<dbReference type="EMBL" id="BSPB01000099">
    <property type="protein sequence ID" value="GLS16903.1"/>
    <property type="molecule type" value="Genomic_DNA"/>
</dbReference>
<keyword evidence="4" id="KW-1015">Disulfide bond</keyword>
<dbReference type="NCBIfam" id="TIGR01068">
    <property type="entry name" value="thioredoxin"/>
    <property type="match status" value="1"/>
</dbReference>
<keyword evidence="10" id="KW-1185">Reference proteome</keyword>
<dbReference type="NCBIfam" id="NF006898">
    <property type="entry name" value="PRK09381.1"/>
    <property type="match status" value="1"/>
</dbReference>
<name>A0ABQ6C9F1_9BURK</name>
<protein>
    <recommendedName>
        <fullName evidence="6 7">Thioredoxin</fullName>
    </recommendedName>
</protein>
<dbReference type="InterPro" id="IPR036249">
    <property type="entry name" value="Thioredoxin-like_sf"/>
</dbReference>
<evidence type="ECO:0000313" key="9">
    <source>
        <dbReference type="EMBL" id="GLS16903.1"/>
    </source>
</evidence>
<dbReference type="RefSeq" id="WP_234262886.1">
    <property type="nucleotide sequence ID" value="NZ_BSPB01000099.1"/>
</dbReference>
<keyword evidence="2" id="KW-0813">Transport</keyword>
<evidence type="ECO:0000256" key="3">
    <source>
        <dbReference type="ARBA" id="ARBA00022982"/>
    </source>
</evidence>
<dbReference type="PRINTS" id="PR00421">
    <property type="entry name" value="THIOREDOXIN"/>
</dbReference>
<evidence type="ECO:0000256" key="4">
    <source>
        <dbReference type="ARBA" id="ARBA00023157"/>
    </source>
</evidence>
<comment type="similarity">
    <text evidence="1 7">Belongs to the thioredoxin family.</text>
</comment>
<evidence type="ECO:0000256" key="5">
    <source>
        <dbReference type="ARBA" id="ARBA00023284"/>
    </source>
</evidence>
<evidence type="ECO:0000259" key="8">
    <source>
        <dbReference type="PROSITE" id="PS51352"/>
    </source>
</evidence>
<keyword evidence="3" id="KW-0249">Electron transport</keyword>
<evidence type="ECO:0000256" key="2">
    <source>
        <dbReference type="ARBA" id="ARBA00022448"/>
    </source>
</evidence>
<keyword evidence="5" id="KW-0676">Redox-active center</keyword>
<evidence type="ECO:0000256" key="6">
    <source>
        <dbReference type="NCBIfam" id="TIGR01068"/>
    </source>
</evidence>
<dbReference type="PROSITE" id="PS51352">
    <property type="entry name" value="THIOREDOXIN_2"/>
    <property type="match status" value="1"/>
</dbReference>
<dbReference type="PIRSF" id="PIRSF000077">
    <property type="entry name" value="Thioredoxin"/>
    <property type="match status" value="1"/>
</dbReference>
<evidence type="ECO:0000313" key="10">
    <source>
        <dbReference type="Proteomes" id="UP001156903"/>
    </source>
</evidence>
<dbReference type="InterPro" id="IPR017937">
    <property type="entry name" value="Thioredoxin_CS"/>
</dbReference>
<evidence type="ECO:0000256" key="7">
    <source>
        <dbReference type="PIRNR" id="PIRNR000077"/>
    </source>
</evidence>
<dbReference type="PROSITE" id="PS00194">
    <property type="entry name" value="THIOREDOXIN_1"/>
    <property type="match status" value="1"/>
</dbReference>
<sequence>MANDLIKHVSDATFQADVLSAKAPVLVDFWAEWCGPCKMIAPILDEVAGSYDGKLQIAKVNVDENREIPAKFGIRGIPTLILFKDGQVAATKVGALSKAQLTAFLDQQLAA</sequence>